<dbReference type="EMBL" id="CP000573">
    <property type="protein sequence ID" value="ABN94467.1"/>
    <property type="molecule type" value="Genomic_DNA"/>
</dbReference>
<dbReference type="Gene3D" id="3.40.50.300">
    <property type="entry name" value="P-loop containing nucleotide triphosphate hydrolases"/>
    <property type="match status" value="1"/>
</dbReference>
<organism evidence="5 6">
    <name type="scientific">Burkholderia pseudomallei (strain 1106a)</name>
    <dbReference type="NCBI Taxonomy" id="357348"/>
    <lineage>
        <taxon>Bacteria</taxon>
        <taxon>Pseudomonadati</taxon>
        <taxon>Pseudomonadota</taxon>
        <taxon>Betaproteobacteria</taxon>
        <taxon>Burkholderiales</taxon>
        <taxon>Burkholderiaceae</taxon>
        <taxon>Burkholderia</taxon>
        <taxon>pseudomallei group</taxon>
    </lineage>
</organism>
<evidence type="ECO:0000256" key="1">
    <source>
        <dbReference type="ARBA" id="ARBA00022448"/>
    </source>
</evidence>
<evidence type="ECO:0000313" key="6">
    <source>
        <dbReference type="Proteomes" id="UP000006738"/>
    </source>
</evidence>
<dbReference type="InterPro" id="IPR027417">
    <property type="entry name" value="P-loop_NTPase"/>
</dbReference>
<keyword evidence="3" id="KW-0067">ATP-binding</keyword>
<dbReference type="RefSeq" id="WP_004536704.1">
    <property type="nucleotide sequence ID" value="NC_009078.1"/>
</dbReference>
<evidence type="ECO:0000256" key="2">
    <source>
        <dbReference type="ARBA" id="ARBA00022741"/>
    </source>
</evidence>
<dbReference type="GeneID" id="93064563"/>
<name>A3P9Z8_BURP0</name>
<sequence length="139" mass="14983">MAPVRRFGSAAASETGSQNDPGVRSKAIDALTRAALAADMLDDPRAAASALDVSIQKQALNLLTNLQKKYKLSYLFITQDLAVMRAMAHRVRVMKEGRVVEGAARPPDVPDAPSHPCTRSLLASSMPAARRSPRENEDD</sequence>
<evidence type="ECO:0008006" key="7">
    <source>
        <dbReference type="Google" id="ProtNLM"/>
    </source>
</evidence>
<evidence type="ECO:0000256" key="4">
    <source>
        <dbReference type="SAM" id="MobiDB-lite"/>
    </source>
</evidence>
<keyword evidence="2" id="KW-0547">Nucleotide-binding</keyword>
<protein>
    <recommendedName>
        <fullName evidence="7">ABC transporter ATP-binding protein</fullName>
    </recommendedName>
</protein>
<feature type="region of interest" description="Disordered" evidence="4">
    <location>
        <begin position="1"/>
        <end position="24"/>
    </location>
</feature>
<dbReference type="Proteomes" id="UP000006738">
    <property type="component" value="Chromosome II"/>
</dbReference>
<dbReference type="PANTHER" id="PTHR43776">
    <property type="entry name" value="TRANSPORT ATP-BINDING PROTEIN"/>
    <property type="match status" value="1"/>
</dbReference>
<dbReference type="SUPFAM" id="SSF52540">
    <property type="entry name" value="P-loop containing nucleoside triphosphate hydrolases"/>
    <property type="match status" value="1"/>
</dbReference>
<dbReference type="HOGENOM" id="CLU_153709_0_0_4"/>
<accession>A3P9Z8</accession>
<dbReference type="InterPro" id="IPR050319">
    <property type="entry name" value="ABC_transp_ATP-bind"/>
</dbReference>
<evidence type="ECO:0000313" key="5">
    <source>
        <dbReference type="EMBL" id="ABN94467.1"/>
    </source>
</evidence>
<feature type="region of interest" description="Disordered" evidence="4">
    <location>
        <begin position="100"/>
        <end position="139"/>
    </location>
</feature>
<dbReference type="GO" id="GO:0005524">
    <property type="term" value="F:ATP binding"/>
    <property type="evidence" value="ECO:0007669"/>
    <property type="project" value="UniProtKB-KW"/>
</dbReference>
<reference evidence="6" key="1">
    <citation type="submission" date="2007-02" db="EMBL/GenBank/DDBJ databases">
        <authorList>
            <person name="DeShazer D."/>
            <person name="Woods D.E."/>
            <person name="Nierman W.C."/>
        </authorList>
    </citation>
    <scope>NUCLEOTIDE SEQUENCE [LARGE SCALE GENOMIC DNA]</scope>
    <source>
        <strain evidence="6">1106a</strain>
    </source>
</reference>
<evidence type="ECO:0000256" key="3">
    <source>
        <dbReference type="ARBA" id="ARBA00022840"/>
    </source>
</evidence>
<gene>
    <name evidence="5" type="ordered locus">BURPS1106A_A3129</name>
</gene>
<dbReference type="AlphaFoldDB" id="A3P9Z8"/>
<keyword evidence="1" id="KW-0813">Transport</keyword>
<dbReference type="KEGG" id="bpl:BURPS1106A_A3129"/>
<proteinExistence type="predicted"/>